<dbReference type="Pfam" id="PF03473">
    <property type="entry name" value="MOSC"/>
    <property type="match status" value="1"/>
</dbReference>
<dbReference type="Proteomes" id="UP000036893">
    <property type="component" value="Unassembled WGS sequence"/>
</dbReference>
<dbReference type="GO" id="GO:0030151">
    <property type="term" value="F:molybdenum ion binding"/>
    <property type="evidence" value="ECO:0007669"/>
    <property type="project" value="InterPro"/>
</dbReference>
<dbReference type="InterPro" id="IPR052716">
    <property type="entry name" value="MOSC_domain"/>
</dbReference>
<dbReference type="RefSeq" id="XP_043151706.1">
    <property type="nucleotide sequence ID" value="XM_043295771.1"/>
</dbReference>
<organism evidence="2 3">
    <name type="scientific">Aspergillus udagawae</name>
    <dbReference type="NCBI Taxonomy" id="91492"/>
    <lineage>
        <taxon>Eukaryota</taxon>
        <taxon>Fungi</taxon>
        <taxon>Dikarya</taxon>
        <taxon>Ascomycota</taxon>
        <taxon>Pezizomycotina</taxon>
        <taxon>Eurotiomycetes</taxon>
        <taxon>Eurotiomycetidae</taxon>
        <taxon>Eurotiales</taxon>
        <taxon>Aspergillaceae</taxon>
        <taxon>Aspergillus</taxon>
        <taxon>Aspergillus subgen. Fumigati</taxon>
    </lineage>
</organism>
<dbReference type="AlphaFoldDB" id="A0A8E0R1R4"/>
<dbReference type="InterPro" id="IPR011037">
    <property type="entry name" value="Pyrv_Knase-like_insert_dom_sf"/>
</dbReference>
<dbReference type="GeneID" id="66998417"/>
<dbReference type="PANTHER" id="PTHR36930:SF1">
    <property type="entry name" value="MOSC DOMAIN-CONTAINING PROTEIN"/>
    <property type="match status" value="1"/>
</dbReference>
<accession>A0A8E0R1R4</accession>
<proteinExistence type="predicted"/>
<protein>
    <recommendedName>
        <fullName evidence="1">MOSC domain-containing protein</fullName>
    </recommendedName>
</protein>
<reference evidence="2" key="2">
    <citation type="submission" date="2021-01" db="EMBL/GenBank/DDBJ databases">
        <title>Pan-genome distribution and transcriptional activeness of fungal secondary metabolism genes in Aspergillus section Fumigati.</title>
        <authorList>
            <person name="Takahashi H."/>
            <person name="Umemura M."/>
            <person name="Ninomiya A."/>
            <person name="Kusuya Y."/>
            <person name="Urayama S."/>
            <person name="Shimizu M."/>
            <person name="Watanabe A."/>
            <person name="Kamei K."/>
            <person name="Yaguchi T."/>
            <person name="Hagiwara D."/>
        </authorList>
    </citation>
    <scope>NUCLEOTIDE SEQUENCE</scope>
    <source>
        <strain evidence="2">IFM 46973</strain>
    </source>
</reference>
<feature type="domain" description="MOSC" evidence="1">
    <location>
        <begin position="37"/>
        <end position="191"/>
    </location>
</feature>
<gene>
    <name evidence="2" type="ORF">Aud_010940</name>
</gene>
<evidence type="ECO:0000259" key="1">
    <source>
        <dbReference type="PROSITE" id="PS51340"/>
    </source>
</evidence>
<dbReference type="GO" id="GO:0030170">
    <property type="term" value="F:pyridoxal phosphate binding"/>
    <property type="evidence" value="ECO:0007669"/>
    <property type="project" value="InterPro"/>
</dbReference>
<sequence length="202" mass="21313">MSATTITSRRAVTTTTLTGQPRVFSVSKSSSHTVSKNAVPEITLVEGLGVTGDCHAGKTVQHQAQQQKNPAGHNLRQVHLVPIESLREVSAKSKLAKSLSAGEIGENITTEGVELASLPRGTELHFVNGASKAVVVLTGVREPGPGINKVRPGLQQHFLIRNGNQTKRLAGVMGIVKNGGVVKPGMRIDLVRPTSTESLPVI</sequence>
<dbReference type="Gene3D" id="2.40.33.20">
    <property type="entry name" value="PK beta-barrel domain-like"/>
    <property type="match status" value="1"/>
</dbReference>
<dbReference type="SUPFAM" id="SSF50800">
    <property type="entry name" value="PK beta-barrel domain-like"/>
    <property type="match status" value="1"/>
</dbReference>
<dbReference type="InterPro" id="IPR005302">
    <property type="entry name" value="MoCF_Sase_C"/>
</dbReference>
<dbReference type="PROSITE" id="PS51340">
    <property type="entry name" value="MOSC"/>
    <property type="match status" value="1"/>
</dbReference>
<evidence type="ECO:0000313" key="3">
    <source>
        <dbReference type="Proteomes" id="UP000036893"/>
    </source>
</evidence>
<dbReference type="GO" id="GO:0003824">
    <property type="term" value="F:catalytic activity"/>
    <property type="evidence" value="ECO:0007669"/>
    <property type="project" value="InterPro"/>
</dbReference>
<dbReference type="PANTHER" id="PTHR36930">
    <property type="entry name" value="METAL-SULFUR CLUSTER BIOSYNTHESIS PROTEINS YUAD-RELATED"/>
    <property type="match status" value="1"/>
</dbReference>
<reference evidence="2" key="1">
    <citation type="journal article" date="2015" name="Genome Announc.">
        <title>Draft Genome Sequence of the Pathogenic Filamentous Fungus Aspergillus udagawae Strain IFM 46973T.</title>
        <authorList>
            <person name="Kusuya Y."/>
            <person name="Takahashi-Nakaguchi A."/>
            <person name="Takahashi H."/>
            <person name="Yaguchi T."/>
        </authorList>
    </citation>
    <scope>NUCLEOTIDE SEQUENCE</scope>
    <source>
        <strain evidence="2">IFM 46973</strain>
    </source>
</reference>
<dbReference type="EMBL" id="BBXM02000009">
    <property type="protein sequence ID" value="GIC94440.1"/>
    <property type="molecule type" value="Genomic_DNA"/>
</dbReference>
<name>A0A8E0R1R4_9EURO</name>
<comment type="caution">
    <text evidence="2">The sequence shown here is derived from an EMBL/GenBank/DDBJ whole genome shotgun (WGS) entry which is preliminary data.</text>
</comment>
<evidence type="ECO:0000313" key="2">
    <source>
        <dbReference type="EMBL" id="GIC94440.1"/>
    </source>
</evidence>